<accession>A0AAV4P6G0</accession>
<name>A0AAV4P6G0_CAEEX</name>
<evidence type="ECO:0000313" key="2">
    <source>
        <dbReference type="Proteomes" id="UP001054945"/>
    </source>
</evidence>
<dbReference type="AlphaFoldDB" id="A0AAV4P6G0"/>
<dbReference type="Proteomes" id="UP001054945">
    <property type="component" value="Unassembled WGS sequence"/>
</dbReference>
<gene>
    <name evidence="1" type="ORF">CEXT_317241</name>
</gene>
<keyword evidence="2" id="KW-1185">Reference proteome</keyword>
<reference evidence="1 2" key="1">
    <citation type="submission" date="2021-06" db="EMBL/GenBank/DDBJ databases">
        <title>Caerostris extrusa draft genome.</title>
        <authorList>
            <person name="Kono N."/>
            <person name="Arakawa K."/>
        </authorList>
    </citation>
    <scope>NUCLEOTIDE SEQUENCE [LARGE SCALE GENOMIC DNA]</scope>
</reference>
<evidence type="ECO:0000313" key="1">
    <source>
        <dbReference type="EMBL" id="GIX92239.1"/>
    </source>
</evidence>
<proteinExistence type="predicted"/>
<organism evidence="1 2">
    <name type="scientific">Caerostris extrusa</name>
    <name type="common">Bark spider</name>
    <name type="synonym">Caerostris bankana</name>
    <dbReference type="NCBI Taxonomy" id="172846"/>
    <lineage>
        <taxon>Eukaryota</taxon>
        <taxon>Metazoa</taxon>
        <taxon>Ecdysozoa</taxon>
        <taxon>Arthropoda</taxon>
        <taxon>Chelicerata</taxon>
        <taxon>Arachnida</taxon>
        <taxon>Araneae</taxon>
        <taxon>Araneomorphae</taxon>
        <taxon>Entelegynae</taxon>
        <taxon>Araneoidea</taxon>
        <taxon>Araneidae</taxon>
        <taxon>Caerostris</taxon>
    </lineage>
</organism>
<sequence length="110" mass="13043">MGHGEHKRGAIHQMFWKGRRSFVVLLKLIPRHVLFQGEEFLLQCLHLHDQDEEKFRRIVEIHSETRTIPGRRVPFASVCICMIRTRFVFVCGYGSLEKAGVSRKYWNSRF</sequence>
<protein>
    <submittedName>
        <fullName evidence="1">Uncharacterized protein</fullName>
    </submittedName>
</protein>
<comment type="caution">
    <text evidence="1">The sequence shown here is derived from an EMBL/GenBank/DDBJ whole genome shotgun (WGS) entry which is preliminary data.</text>
</comment>
<dbReference type="EMBL" id="BPLR01004108">
    <property type="protein sequence ID" value="GIX92239.1"/>
    <property type="molecule type" value="Genomic_DNA"/>
</dbReference>